<gene>
    <name evidence="2" type="ORF">ACFQGH_00690</name>
</gene>
<keyword evidence="1" id="KW-1133">Transmembrane helix</keyword>
<protein>
    <submittedName>
        <fullName evidence="2">Uncharacterized protein</fullName>
    </submittedName>
</protein>
<dbReference type="AlphaFoldDB" id="A0ABD5V076"/>
<comment type="caution">
    <text evidence="2">The sequence shown here is derived from an EMBL/GenBank/DDBJ whole genome shotgun (WGS) entry which is preliminary data.</text>
</comment>
<feature type="transmembrane region" description="Helical" evidence="1">
    <location>
        <begin position="21"/>
        <end position="44"/>
    </location>
</feature>
<dbReference type="Proteomes" id="UP001596312">
    <property type="component" value="Unassembled WGS sequence"/>
</dbReference>
<sequence length="145" mass="14648">MSDDEPAYARKLRSRPGRTRPLDGGAVAAGLCFGVLAILVSIAGPLTGEVRLSFTAICLFCGGLLAGYLTRPNASGALQGSAVVCGTAALMVAVSASITVGTGSLLRVPLVLVYESLSPAAFGAFGALSLCFGALAGELGFRLRR</sequence>
<evidence type="ECO:0000313" key="3">
    <source>
        <dbReference type="Proteomes" id="UP001596312"/>
    </source>
</evidence>
<reference evidence="2 3" key="1">
    <citation type="journal article" date="2019" name="Int. J. Syst. Evol. Microbiol.">
        <title>The Global Catalogue of Microorganisms (GCM) 10K type strain sequencing project: providing services to taxonomists for standard genome sequencing and annotation.</title>
        <authorList>
            <consortium name="The Broad Institute Genomics Platform"/>
            <consortium name="The Broad Institute Genome Sequencing Center for Infectious Disease"/>
            <person name="Wu L."/>
            <person name="Ma J."/>
        </authorList>
    </citation>
    <scope>NUCLEOTIDE SEQUENCE [LARGE SCALE GENOMIC DNA]</scope>
    <source>
        <strain evidence="2 3">CGMCC 1.3240</strain>
    </source>
</reference>
<keyword evidence="3" id="KW-1185">Reference proteome</keyword>
<feature type="transmembrane region" description="Helical" evidence="1">
    <location>
        <begin position="120"/>
        <end position="141"/>
    </location>
</feature>
<dbReference type="RefSeq" id="WP_340602199.1">
    <property type="nucleotide sequence ID" value="NZ_JBBMXV010000001.1"/>
</dbReference>
<evidence type="ECO:0000313" key="2">
    <source>
        <dbReference type="EMBL" id="MFC6903708.1"/>
    </source>
</evidence>
<keyword evidence="1" id="KW-0472">Membrane</keyword>
<organism evidence="2 3">
    <name type="scientific">Halalkalicoccus tibetensis</name>
    <dbReference type="NCBI Taxonomy" id="175632"/>
    <lineage>
        <taxon>Archaea</taxon>
        <taxon>Methanobacteriati</taxon>
        <taxon>Methanobacteriota</taxon>
        <taxon>Stenosarchaea group</taxon>
        <taxon>Halobacteria</taxon>
        <taxon>Halobacteriales</taxon>
        <taxon>Halococcaceae</taxon>
        <taxon>Halalkalicoccus</taxon>
    </lineage>
</organism>
<evidence type="ECO:0000256" key="1">
    <source>
        <dbReference type="SAM" id="Phobius"/>
    </source>
</evidence>
<keyword evidence="1" id="KW-0812">Transmembrane</keyword>
<feature type="transmembrane region" description="Helical" evidence="1">
    <location>
        <begin position="50"/>
        <end position="69"/>
    </location>
</feature>
<accession>A0ABD5V076</accession>
<feature type="transmembrane region" description="Helical" evidence="1">
    <location>
        <begin position="81"/>
        <end position="100"/>
    </location>
</feature>
<name>A0ABD5V076_9EURY</name>
<proteinExistence type="predicted"/>
<dbReference type="EMBL" id="JBHSXQ010000001">
    <property type="protein sequence ID" value="MFC6903708.1"/>
    <property type="molecule type" value="Genomic_DNA"/>
</dbReference>